<reference evidence="2 3" key="1">
    <citation type="submission" date="2018-06" db="EMBL/GenBank/DDBJ databases">
        <authorList>
            <consortium name="Pathogen Informatics"/>
            <person name="Doyle S."/>
        </authorList>
    </citation>
    <scope>NUCLEOTIDE SEQUENCE [LARGE SCALE GENOMIC DNA]</scope>
    <source>
        <strain evidence="2 3">NCTC11532</strain>
    </source>
</reference>
<evidence type="ECO:0000256" key="1">
    <source>
        <dbReference type="SAM" id="MobiDB-lite"/>
    </source>
</evidence>
<dbReference type="Proteomes" id="UP000255297">
    <property type="component" value="Unassembled WGS sequence"/>
</dbReference>
<dbReference type="RefSeq" id="WP_031564134.1">
    <property type="nucleotide sequence ID" value="NZ_CAAAIS010000011.1"/>
</dbReference>
<dbReference type="OrthoDB" id="5653090at2"/>
<sequence>MGKNNKQIVSNGDNHHFGIPEGLVSRRKDEVIAQKKMANLKATNTNNTHCPTPNQAKPLTHLTKSRPKIAHRKPSRALHHLSTSEAGFFSKIEKMVHESSNPEWLKVIQCCISEAWRHYKNYYVRGINTRQPNGWLSWWRHGNEGQERAEIFKKEVEAINNLDQLMKYIGLFFEDPDIRFENHSFASYLFEEFNRLLRGPEYQFKEDTIYCKNDWYQISEQLKMMAEKECLKHSSDLSSTYLGYHAK</sequence>
<keyword evidence="3" id="KW-1185">Reference proteome</keyword>
<dbReference type="AlphaFoldDB" id="A0A378LRU3"/>
<evidence type="ECO:0000313" key="3">
    <source>
        <dbReference type="Proteomes" id="UP000255297"/>
    </source>
</evidence>
<evidence type="ECO:0000313" key="2">
    <source>
        <dbReference type="EMBL" id="STY28568.1"/>
    </source>
</evidence>
<dbReference type="STRING" id="1122170.GCA_000701265_03205"/>
<feature type="region of interest" description="Disordered" evidence="1">
    <location>
        <begin position="1"/>
        <end position="20"/>
    </location>
</feature>
<accession>A0A378LRU3</accession>
<gene>
    <name evidence="2" type="ORF">NCTC11532_00743</name>
</gene>
<feature type="compositionally biased region" description="Polar residues" evidence="1">
    <location>
        <begin position="1"/>
        <end position="12"/>
    </location>
</feature>
<dbReference type="EMBL" id="UGPB01000001">
    <property type="protein sequence ID" value="STY28568.1"/>
    <property type="molecule type" value="Genomic_DNA"/>
</dbReference>
<proteinExistence type="predicted"/>
<protein>
    <submittedName>
        <fullName evidence="2">Uncharacterized protein</fullName>
    </submittedName>
</protein>
<organism evidence="2 3">
    <name type="scientific">Legionella wadsworthii</name>
    <dbReference type="NCBI Taxonomy" id="28088"/>
    <lineage>
        <taxon>Bacteria</taxon>
        <taxon>Pseudomonadati</taxon>
        <taxon>Pseudomonadota</taxon>
        <taxon>Gammaproteobacteria</taxon>
        <taxon>Legionellales</taxon>
        <taxon>Legionellaceae</taxon>
        <taxon>Legionella</taxon>
    </lineage>
</organism>
<name>A0A378LRU3_9GAMM</name>